<reference evidence="1 2" key="1">
    <citation type="submission" date="2018-05" db="EMBL/GenBank/DDBJ databases">
        <title>The draft genome of strain NS-104.</title>
        <authorList>
            <person name="Hang P."/>
            <person name="Jiang J."/>
        </authorList>
    </citation>
    <scope>NUCLEOTIDE SEQUENCE [LARGE SCALE GENOMIC DNA]</scope>
    <source>
        <strain evidence="1 2">NS-104</strain>
    </source>
</reference>
<evidence type="ECO:0000313" key="2">
    <source>
        <dbReference type="Proteomes" id="UP000245252"/>
    </source>
</evidence>
<evidence type="ECO:0000313" key="1">
    <source>
        <dbReference type="EMBL" id="PWE54008.1"/>
    </source>
</evidence>
<protein>
    <submittedName>
        <fullName evidence="1">Glutathione S-transferase</fullName>
    </submittedName>
</protein>
<accession>A0A2U2DL29</accession>
<dbReference type="EMBL" id="QFBC01000012">
    <property type="protein sequence ID" value="PWE54008.1"/>
    <property type="molecule type" value="Genomic_DNA"/>
</dbReference>
<name>A0A2U2DL29_9HYPH</name>
<proteinExistence type="predicted"/>
<dbReference type="Gene3D" id="3.40.30.10">
    <property type="entry name" value="Glutaredoxin"/>
    <property type="match status" value="1"/>
</dbReference>
<dbReference type="RefSeq" id="WP_109460416.1">
    <property type="nucleotide sequence ID" value="NZ_QFBC01000012.1"/>
</dbReference>
<dbReference type="OrthoDB" id="8991911at2"/>
<dbReference type="PROSITE" id="PS51354">
    <property type="entry name" value="GLUTAREDOXIN_2"/>
    <property type="match status" value="1"/>
</dbReference>
<sequence>MTQDFRPVVYLKNGCPFCFKLRVALLEMGSIDEVEIRTFSSGTPEEAAIRERLSGRVEKVSFPVVEISPDEFRTESDELIAHFAGQKQIDPSTLPTLQAYIDGPFAKLQQLFRENRDLKKEVSA</sequence>
<dbReference type="GO" id="GO:0016740">
    <property type="term" value="F:transferase activity"/>
    <property type="evidence" value="ECO:0007669"/>
    <property type="project" value="UniProtKB-KW"/>
</dbReference>
<keyword evidence="2" id="KW-1185">Reference proteome</keyword>
<organism evidence="1 2">
    <name type="scientific">Metarhizobium album</name>
    <dbReference type="NCBI Taxonomy" id="2182425"/>
    <lineage>
        <taxon>Bacteria</taxon>
        <taxon>Pseudomonadati</taxon>
        <taxon>Pseudomonadota</taxon>
        <taxon>Alphaproteobacteria</taxon>
        <taxon>Hyphomicrobiales</taxon>
        <taxon>Rhizobiaceae</taxon>
        <taxon>Metarhizobium</taxon>
    </lineage>
</organism>
<dbReference type="InterPro" id="IPR036249">
    <property type="entry name" value="Thioredoxin-like_sf"/>
</dbReference>
<dbReference type="Proteomes" id="UP000245252">
    <property type="component" value="Unassembled WGS sequence"/>
</dbReference>
<dbReference type="AlphaFoldDB" id="A0A2U2DL29"/>
<dbReference type="SUPFAM" id="SSF52833">
    <property type="entry name" value="Thioredoxin-like"/>
    <property type="match status" value="1"/>
</dbReference>
<keyword evidence="1" id="KW-0808">Transferase</keyword>
<gene>
    <name evidence="1" type="ORF">DEM27_22025</name>
</gene>
<comment type="caution">
    <text evidence="1">The sequence shown here is derived from an EMBL/GenBank/DDBJ whole genome shotgun (WGS) entry which is preliminary data.</text>
</comment>